<evidence type="ECO:0000256" key="2">
    <source>
        <dbReference type="ARBA" id="ARBA00022741"/>
    </source>
</evidence>
<dbReference type="PANTHER" id="PTHR42788:SF13">
    <property type="entry name" value="ALIPHATIC SULFONATES IMPORT ATP-BINDING PROTEIN SSUB"/>
    <property type="match status" value="1"/>
</dbReference>
<name>D3LVD6_9FIRM</name>
<dbReference type="InterPro" id="IPR027417">
    <property type="entry name" value="P-loop_NTPase"/>
</dbReference>
<sequence length="238" mass="26811">MMNSFFPNNPPLLALQNISWSYQPQQPLFRHFSLRIRAREHYSIIGTSGSGKTTLLHLCSALLAPTSGHVYFQGAPLYKPHPRISVVFQHYGLFPWKTVEENIFLPLRLHNAAGLPPADPDLPARLELEDIRSHYPHQLSGGQQQRVALARSLISHPRLLLLDEPFSALDEYTGALCRREIHRYLQQTDATLLLVTHNLTDARSFGTNILVLSHKKGGVPRVVPHSTPASVLRTFLEP</sequence>
<keyword evidence="2" id="KW-0547">Nucleotide-binding</keyword>
<dbReference type="InterPro" id="IPR050166">
    <property type="entry name" value="ABC_transporter_ATP-bind"/>
</dbReference>
<dbReference type="RefSeq" id="WP_009369800.1">
    <property type="nucleotide sequence ID" value="NZ_ADGP01000020.1"/>
</dbReference>
<gene>
    <name evidence="5" type="ORF">HMPREF0889_0260</name>
</gene>
<accession>D3LVD6</accession>
<organism evidence="5 6">
    <name type="scientific">Megasphaera lornae</name>
    <dbReference type="NCBI Taxonomy" id="1000568"/>
    <lineage>
        <taxon>Bacteria</taxon>
        <taxon>Bacillati</taxon>
        <taxon>Bacillota</taxon>
        <taxon>Negativicutes</taxon>
        <taxon>Veillonellales</taxon>
        <taxon>Veillonellaceae</taxon>
        <taxon>Megasphaera</taxon>
    </lineage>
</organism>
<comment type="caution">
    <text evidence="5">The sequence shown here is derived from an EMBL/GenBank/DDBJ whole genome shotgun (WGS) entry which is preliminary data.</text>
</comment>
<evidence type="ECO:0000256" key="1">
    <source>
        <dbReference type="ARBA" id="ARBA00022448"/>
    </source>
</evidence>
<feature type="domain" description="ABC transporter" evidence="4">
    <location>
        <begin position="13"/>
        <end position="236"/>
    </location>
</feature>
<dbReference type="GO" id="GO:0005524">
    <property type="term" value="F:ATP binding"/>
    <property type="evidence" value="ECO:0007669"/>
    <property type="project" value="UniProtKB-KW"/>
</dbReference>
<dbReference type="PROSITE" id="PS50893">
    <property type="entry name" value="ABC_TRANSPORTER_2"/>
    <property type="match status" value="1"/>
</dbReference>
<keyword evidence="1" id="KW-0813">Transport</keyword>
<dbReference type="SMART" id="SM00382">
    <property type="entry name" value="AAA"/>
    <property type="match status" value="1"/>
</dbReference>
<keyword evidence="3 5" id="KW-0067">ATP-binding</keyword>
<dbReference type="PANTHER" id="PTHR42788">
    <property type="entry name" value="TAURINE IMPORT ATP-BINDING PROTEIN-RELATED"/>
    <property type="match status" value="1"/>
</dbReference>
<dbReference type="SUPFAM" id="SSF52540">
    <property type="entry name" value="P-loop containing nucleoside triphosphate hydrolases"/>
    <property type="match status" value="1"/>
</dbReference>
<dbReference type="PROSITE" id="PS00211">
    <property type="entry name" value="ABC_TRANSPORTER_1"/>
    <property type="match status" value="1"/>
</dbReference>
<dbReference type="EMBL" id="ADGP01000020">
    <property type="protein sequence ID" value="EFD93863.1"/>
    <property type="molecule type" value="Genomic_DNA"/>
</dbReference>
<evidence type="ECO:0000313" key="5">
    <source>
        <dbReference type="EMBL" id="EFD93863.1"/>
    </source>
</evidence>
<evidence type="ECO:0000313" key="6">
    <source>
        <dbReference type="Proteomes" id="UP000003242"/>
    </source>
</evidence>
<dbReference type="STRING" id="699218.HMPREF0889_0260"/>
<reference evidence="6" key="1">
    <citation type="submission" date="2009-12" db="EMBL/GenBank/DDBJ databases">
        <title>Sequence of Clostridiales genomosp. BVAB3 str. UPII9-5.</title>
        <authorList>
            <person name="Madupu R."/>
            <person name="Durkin A.S."/>
            <person name="Torralba M."/>
            <person name="Methe B."/>
            <person name="Sutton G.G."/>
            <person name="Strausberg R.L."/>
            <person name="Nelson K.E."/>
        </authorList>
    </citation>
    <scope>NUCLEOTIDE SEQUENCE [LARGE SCALE GENOMIC DNA]</scope>
    <source>
        <strain evidence="6">28L</strain>
    </source>
</reference>
<dbReference type="AlphaFoldDB" id="D3LVD6"/>
<evidence type="ECO:0000256" key="3">
    <source>
        <dbReference type="ARBA" id="ARBA00022840"/>
    </source>
</evidence>
<dbReference type="InterPro" id="IPR017871">
    <property type="entry name" value="ABC_transporter-like_CS"/>
</dbReference>
<dbReference type="Gene3D" id="3.40.50.300">
    <property type="entry name" value="P-loop containing nucleotide triphosphate hydrolases"/>
    <property type="match status" value="1"/>
</dbReference>
<dbReference type="GO" id="GO:0016887">
    <property type="term" value="F:ATP hydrolysis activity"/>
    <property type="evidence" value="ECO:0007669"/>
    <property type="project" value="InterPro"/>
</dbReference>
<dbReference type="InterPro" id="IPR003439">
    <property type="entry name" value="ABC_transporter-like_ATP-bd"/>
</dbReference>
<evidence type="ECO:0000259" key="4">
    <source>
        <dbReference type="PROSITE" id="PS50893"/>
    </source>
</evidence>
<dbReference type="eggNOG" id="COG1116">
    <property type="taxonomic scope" value="Bacteria"/>
</dbReference>
<dbReference type="Pfam" id="PF00005">
    <property type="entry name" value="ABC_tran"/>
    <property type="match status" value="1"/>
</dbReference>
<dbReference type="InterPro" id="IPR003593">
    <property type="entry name" value="AAA+_ATPase"/>
</dbReference>
<dbReference type="Proteomes" id="UP000003242">
    <property type="component" value="Unassembled WGS sequence"/>
</dbReference>
<protein>
    <submittedName>
        <fullName evidence="5">ABC transporter, ATP-binding protein</fullName>
    </submittedName>
</protein>
<proteinExistence type="predicted"/>